<reference evidence="2 3" key="2">
    <citation type="journal article" date="2016" name="ISME J.">
        <title>Characterization of the first cultured representative of Verrucomicrobia subdivision 5 indicates the proposal of a novel phylum.</title>
        <authorList>
            <person name="Spring S."/>
            <person name="Bunk B."/>
            <person name="Sproer C."/>
            <person name="Schumann P."/>
            <person name="Rohde M."/>
            <person name="Tindall B.J."/>
            <person name="Klenk H.P."/>
        </authorList>
    </citation>
    <scope>NUCLEOTIDE SEQUENCE [LARGE SCALE GENOMIC DNA]</scope>
    <source>
        <strain evidence="2 3">L21-Fru-AB</strain>
    </source>
</reference>
<evidence type="ECO:0008006" key="4">
    <source>
        <dbReference type="Google" id="ProtNLM"/>
    </source>
</evidence>
<evidence type="ECO:0000313" key="3">
    <source>
        <dbReference type="Proteomes" id="UP000035268"/>
    </source>
</evidence>
<evidence type="ECO:0000256" key="1">
    <source>
        <dbReference type="SAM" id="SignalP"/>
    </source>
</evidence>
<dbReference type="STRING" id="1307763.L21SP4_02332"/>
<dbReference type="EMBL" id="CP010904">
    <property type="protein sequence ID" value="AKJ65558.1"/>
    <property type="molecule type" value="Genomic_DNA"/>
</dbReference>
<proteinExistence type="predicted"/>
<dbReference type="KEGG" id="vbl:L21SP4_02332"/>
<gene>
    <name evidence="2" type="ORF">L21SP4_02332</name>
</gene>
<reference evidence="3" key="1">
    <citation type="submission" date="2015-02" db="EMBL/GenBank/DDBJ databases">
        <title>Description and complete genome sequence of the first cultured representative of the subdivision 5 of the Verrucomicrobia phylum.</title>
        <authorList>
            <person name="Spring S."/>
            <person name="Bunk B."/>
            <person name="Sproer C."/>
            <person name="Klenk H.-P."/>
        </authorList>
    </citation>
    <scope>NUCLEOTIDE SEQUENCE [LARGE SCALE GENOMIC DNA]</scope>
    <source>
        <strain evidence="3">L21-Fru-AB</strain>
    </source>
</reference>
<evidence type="ECO:0000313" key="2">
    <source>
        <dbReference type="EMBL" id="AKJ65558.1"/>
    </source>
</evidence>
<accession>A0A0G3EGS5</accession>
<name>A0A0G3EGS5_9BACT</name>
<dbReference type="Proteomes" id="UP000035268">
    <property type="component" value="Chromosome"/>
</dbReference>
<feature type="signal peptide" evidence="1">
    <location>
        <begin position="1"/>
        <end position="23"/>
    </location>
</feature>
<keyword evidence="3" id="KW-1185">Reference proteome</keyword>
<organism evidence="2 3">
    <name type="scientific">Kiritimatiella glycovorans</name>
    <dbReference type="NCBI Taxonomy" id="1307763"/>
    <lineage>
        <taxon>Bacteria</taxon>
        <taxon>Pseudomonadati</taxon>
        <taxon>Kiritimatiellota</taxon>
        <taxon>Kiritimatiellia</taxon>
        <taxon>Kiritimatiellales</taxon>
        <taxon>Kiritimatiellaceae</taxon>
        <taxon>Kiritimatiella</taxon>
    </lineage>
</organism>
<dbReference type="OrthoDB" id="184741at2"/>
<protein>
    <recommendedName>
        <fullName evidence="4">Transglutaminase-like domain-containing protein</fullName>
    </recommendedName>
</protein>
<feature type="chain" id="PRO_5005183976" description="Transglutaminase-like domain-containing protein" evidence="1">
    <location>
        <begin position="24"/>
        <end position="571"/>
    </location>
</feature>
<dbReference type="AlphaFoldDB" id="A0A0G3EGS5"/>
<sequence precursor="true">MRTKIVQGRVALSGLMLIAGALASPGMPSSEAVRQGVVDFLPRERREAGIEKMSRFVASAFAERSRPGRTELERAAVIADAVELLRLLEDHEVPRDVPAWVLAEESRLRSLAGLVSEHDDRGRMWEIITRLYRHDPDRRDSFDRLIFAMAVVWDRTDRTPIHHQMGPRPPEYEARVAERYDYFRDLYASGGAEQNYADLSARDLVFVVDTPVPLEELYWARDRVEGRASKWGEKFHQISYDHDRLEAEQYDWPHGRYALDDIWRRGGICVDQAFFAVMTARAHGIPAIYFNAMGRSGGHAWFSYMKRPEEWELDVGRYENQFYTTGYAVDPQTDLRMKDHEIAYTCEHELHTDKFTWARRCSQVAELLVREDERGAALGLARRARELVDRYERPWDIELEILRERGDLDELQETLAAKAEAFRKYTDTYVEAVRARAGVLRETGGHERARELIRMLLSRVSDDGRDDLTRELGLELVRHTAARVGPVRAREDLEKMLEDQVEQGSKVFPLIEAYLKLTKESDQARAAFDFLIDYAAELREESELIAAYDRRLDRLIDRARENLSGAASRPE</sequence>
<dbReference type="RefSeq" id="WP_052882771.1">
    <property type="nucleotide sequence ID" value="NZ_CP010904.1"/>
</dbReference>
<keyword evidence="1" id="KW-0732">Signal</keyword>